<name>A0A0A9WK52_LYGHE</name>
<dbReference type="PANTHER" id="PTHR33332">
    <property type="entry name" value="REVERSE TRANSCRIPTASE DOMAIN-CONTAINING PROTEIN"/>
    <property type="match status" value="1"/>
</dbReference>
<keyword evidence="1" id="KW-0548">Nucleotidyltransferase</keyword>
<reference evidence="1" key="1">
    <citation type="journal article" date="2014" name="PLoS ONE">
        <title>Transcriptome-Based Identification of ABC Transporters in the Western Tarnished Plant Bug Lygus hesperus.</title>
        <authorList>
            <person name="Hull J.J."/>
            <person name="Chaney K."/>
            <person name="Geib S.M."/>
            <person name="Fabrick J.A."/>
            <person name="Brent C.S."/>
            <person name="Walsh D."/>
            <person name="Lavine L.C."/>
        </authorList>
    </citation>
    <scope>NUCLEOTIDE SEQUENCE</scope>
</reference>
<keyword evidence="1" id="KW-0808">Transferase</keyword>
<feature type="non-terminal residue" evidence="1">
    <location>
        <position position="1"/>
    </location>
</feature>
<dbReference type="AlphaFoldDB" id="A0A0A9WK52"/>
<evidence type="ECO:0000313" key="1">
    <source>
        <dbReference type="EMBL" id="JAG08837.1"/>
    </source>
</evidence>
<dbReference type="EMBL" id="GBHO01034767">
    <property type="protein sequence ID" value="JAG08837.1"/>
    <property type="molecule type" value="Transcribed_RNA"/>
</dbReference>
<keyword evidence="1" id="KW-0695">RNA-directed DNA polymerase</keyword>
<reference evidence="1" key="2">
    <citation type="submission" date="2014-07" db="EMBL/GenBank/DDBJ databases">
        <authorList>
            <person name="Hull J."/>
        </authorList>
    </citation>
    <scope>NUCLEOTIDE SEQUENCE</scope>
</reference>
<gene>
    <name evidence="1" type="primary">RTase_114</name>
    <name evidence="1" type="ORF">CM83_11540</name>
</gene>
<accession>A0A0A9WK52</accession>
<protein>
    <submittedName>
        <fullName evidence="1">Putative RNA-directed DNA polymerase from transposon BS</fullName>
    </submittedName>
</protein>
<dbReference type="GO" id="GO:0003964">
    <property type="term" value="F:RNA-directed DNA polymerase activity"/>
    <property type="evidence" value="ECO:0007669"/>
    <property type="project" value="UniProtKB-KW"/>
</dbReference>
<organism evidence="1">
    <name type="scientific">Lygus hesperus</name>
    <name type="common">Western plant bug</name>
    <dbReference type="NCBI Taxonomy" id="30085"/>
    <lineage>
        <taxon>Eukaryota</taxon>
        <taxon>Metazoa</taxon>
        <taxon>Ecdysozoa</taxon>
        <taxon>Arthropoda</taxon>
        <taxon>Hexapoda</taxon>
        <taxon>Insecta</taxon>
        <taxon>Pterygota</taxon>
        <taxon>Neoptera</taxon>
        <taxon>Paraneoptera</taxon>
        <taxon>Hemiptera</taxon>
        <taxon>Heteroptera</taxon>
        <taxon>Panheteroptera</taxon>
        <taxon>Cimicomorpha</taxon>
        <taxon>Miridae</taxon>
        <taxon>Mirini</taxon>
        <taxon>Lygus</taxon>
    </lineage>
</organism>
<sequence length="271" mass="31545">GELILFADDTTLVSKGSSLKNVQENHGEMTVQVSEWFAANRLDVNASKTKSLVCSLRDFPQLDLLSPSRLSIKFLGLHIDTKSNWIQHCSELTKRCNSILFLLRMLKQKLSIQGLRQAYFCCFHSIINYGIICWGHAPSSARIFASQRKAVRILADLRYKDDCSREFKNLNILTLPSMYILESVCYVKKHLKEYKSRSDVHDYNTRGSNLLALKRNRIKVRENATNYWGIKLFNCLPPAVIELEYKQFRAKIKTFLCQQAFYNIYDFIRYF</sequence>
<proteinExistence type="predicted"/>